<comment type="caution">
    <text evidence="1">The sequence shown here is derived from an EMBL/GenBank/DDBJ whole genome shotgun (WGS) entry which is preliminary data.</text>
</comment>
<dbReference type="Proteomes" id="UP000499080">
    <property type="component" value="Unassembled WGS sequence"/>
</dbReference>
<dbReference type="EMBL" id="BGPR01004649">
    <property type="protein sequence ID" value="GBN01830.1"/>
    <property type="molecule type" value="Genomic_DNA"/>
</dbReference>
<proteinExistence type="predicted"/>
<name>A0A4Y2KIS8_ARAVE</name>
<gene>
    <name evidence="1" type="ORF">AVEN_156750_1</name>
</gene>
<organism evidence="1 2">
    <name type="scientific">Araneus ventricosus</name>
    <name type="common">Orbweaver spider</name>
    <name type="synonym">Epeira ventricosa</name>
    <dbReference type="NCBI Taxonomy" id="182803"/>
    <lineage>
        <taxon>Eukaryota</taxon>
        <taxon>Metazoa</taxon>
        <taxon>Ecdysozoa</taxon>
        <taxon>Arthropoda</taxon>
        <taxon>Chelicerata</taxon>
        <taxon>Arachnida</taxon>
        <taxon>Araneae</taxon>
        <taxon>Araneomorphae</taxon>
        <taxon>Entelegynae</taxon>
        <taxon>Araneoidea</taxon>
        <taxon>Araneidae</taxon>
        <taxon>Araneus</taxon>
    </lineage>
</organism>
<dbReference type="AlphaFoldDB" id="A0A4Y2KIS8"/>
<evidence type="ECO:0000313" key="1">
    <source>
        <dbReference type="EMBL" id="GBN01830.1"/>
    </source>
</evidence>
<accession>A0A4Y2KIS8</accession>
<protein>
    <submittedName>
        <fullName evidence="1">Uncharacterized protein</fullName>
    </submittedName>
</protein>
<keyword evidence="2" id="KW-1185">Reference proteome</keyword>
<evidence type="ECO:0000313" key="2">
    <source>
        <dbReference type="Proteomes" id="UP000499080"/>
    </source>
</evidence>
<sequence>MTSMGKDSMKKKNHFEKVADRKCGTVAVYTADIRQVNSKRYSATPLSAANGYPKWLQNVFSA</sequence>
<feature type="non-terminal residue" evidence="1">
    <location>
        <position position="62"/>
    </location>
</feature>
<reference evidence="1 2" key="1">
    <citation type="journal article" date="2019" name="Sci. Rep.">
        <title>Orb-weaving spider Araneus ventricosus genome elucidates the spidroin gene catalogue.</title>
        <authorList>
            <person name="Kono N."/>
            <person name="Nakamura H."/>
            <person name="Ohtoshi R."/>
            <person name="Moran D.A.P."/>
            <person name="Shinohara A."/>
            <person name="Yoshida Y."/>
            <person name="Fujiwara M."/>
            <person name="Mori M."/>
            <person name="Tomita M."/>
            <person name="Arakawa K."/>
        </authorList>
    </citation>
    <scope>NUCLEOTIDE SEQUENCE [LARGE SCALE GENOMIC DNA]</scope>
</reference>